<dbReference type="PANTHER" id="PTHR34383">
    <property type="entry name" value="POLYPHOSPHATE:AMP PHOSPHOTRANSFERASE-RELATED"/>
    <property type="match status" value="1"/>
</dbReference>
<evidence type="ECO:0000256" key="2">
    <source>
        <dbReference type="ARBA" id="ARBA00022679"/>
    </source>
</evidence>
<feature type="domain" description="Polyphosphate kinase-2-related" evidence="8">
    <location>
        <begin position="86"/>
        <end position="312"/>
    </location>
</feature>
<organism evidence="9 10">
    <name type="scientific">Bosea lathyri</name>
    <dbReference type="NCBI Taxonomy" id="1036778"/>
    <lineage>
        <taxon>Bacteria</taxon>
        <taxon>Pseudomonadati</taxon>
        <taxon>Pseudomonadota</taxon>
        <taxon>Alphaproteobacteria</taxon>
        <taxon>Hyphomicrobiales</taxon>
        <taxon>Boseaceae</taxon>
        <taxon>Bosea</taxon>
    </lineage>
</organism>
<evidence type="ECO:0000256" key="7">
    <source>
        <dbReference type="SAM" id="MobiDB-lite"/>
    </source>
</evidence>
<dbReference type="EC" id="2.7.4.-" evidence="6"/>
<dbReference type="Proteomes" id="UP000236743">
    <property type="component" value="Unassembled WGS sequence"/>
</dbReference>
<protein>
    <recommendedName>
        <fullName evidence="6">ADP/GDP-polyphosphate phosphotransferase</fullName>
        <ecNumber evidence="6">2.7.4.-</ecNumber>
    </recommendedName>
    <alternativeName>
        <fullName evidence="6">Polyphosphate kinase PPK2</fullName>
    </alternativeName>
</protein>
<evidence type="ECO:0000256" key="5">
    <source>
        <dbReference type="ARBA" id="ARBA00024500"/>
    </source>
</evidence>
<sequence>MAKSFSGTRLKGAIRLVTEADDAPKAGNASKTGRAKKPSEKASPDKTSSKAKEAHEPAFDLEADTLPQSIVDASFRSGDYPYGKRMKRKRYNRELEPLQIELQKLLSWAREEGERIVILFEGRDGAGKGGTIARFTQHLNPRQARVVALPKPSDTEKGQWYFQRYAAEMPTTGEIVFFDRSWYNRAGVERVMGFATEEQADAFLREVPAFEGMLVRDGIRMIKIFLTIGREMQMMRLHARWHDPLKRWKLSPIDFEALPRFDAYSDAFDDMLAKGSTPAAPWTVVRANDKLRARLNAIRHVLHTIPYKGKDKQAIGELDHKVVVTVKDYLDRGGER</sequence>
<evidence type="ECO:0000313" key="10">
    <source>
        <dbReference type="Proteomes" id="UP000236743"/>
    </source>
</evidence>
<evidence type="ECO:0000256" key="1">
    <source>
        <dbReference type="ARBA" id="ARBA00009924"/>
    </source>
</evidence>
<keyword evidence="3 6" id="KW-0418">Kinase</keyword>
<dbReference type="InterPro" id="IPR022486">
    <property type="entry name" value="PPK2_PA0141"/>
</dbReference>
<gene>
    <name evidence="9" type="ORF">SAMN04488115_106185</name>
</gene>
<dbReference type="GO" id="GO:0006754">
    <property type="term" value="P:ATP biosynthetic process"/>
    <property type="evidence" value="ECO:0007669"/>
    <property type="project" value="UniProtKB-KW"/>
</dbReference>
<dbReference type="EMBL" id="FNUY01000006">
    <property type="protein sequence ID" value="SEG52656.1"/>
    <property type="molecule type" value="Genomic_DNA"/>
</dbReference>
<evidence type="ECO:0000313" key="9">
    <source>
        <dbReference type="EMBL" id="SEG52656.1"/>
    </source>
</evidence>
<evidence type="ECO:0000256" key="6">
    <source>
        <dbReference type="RuleBase" id="RU369062"/>
    </source>
</evidence>
<comment type="catalytic activity">
    <reaction evidence="5">
        <text>[phosphate](n) + ATP = [phosphate](n+1) + ADP</text>
        <dbReference type="Rhea" id="RHEA:19573"/>
        <dbReference type="Rhea" id="RHEA-COMP:9859"/>
        <dbReference type="Rhea" id="RHEA-COMP:14280"/>
        <dbReference type="ChEBI" id="CHEBI:16838"/>
        <dbReference type="ChEBI" id="CHEBI:30616"/>
        <dbReference type="ChEBI" id="CHEBI:456216"/>
    </reaction>
    <physiologicalReaction direction="right-to-left" evidence="5">
        <dbReference type="Rhea" id="RHEA:19575"/>
    </physiologicalReaction>
</comment>
<comment type="function">
    <text evidence="6">Uses inorganic polyphosphate (polyP) as a donor to convert GDP to GTP or ADP to ATP.</text>
</comment>
<dbReference type="SUPFAM" id="SSF52540">
    <property type="entry name" value="P-loop containing nucleoside triphosphate hydrolases"/>
    <property type="match status" value="1"/>
</dbReference>
<dbReference type="Gene3D" id="3.40.50.300">
    <property type="entry name" value="P-loop containing nucleotide triphosphate hydrolases"/>
    <property type="match status" value="1"/>
</dbReference>
<dbReference type="AlphaFoldDB" id="A0A1H6AXZ0"/>
<evidence type="ECO:0000256" key="3">
    <source>
        <dbReference type="ARBA" id="ARBA00022777"/>
    </source>
</evidence>
<name>A0A1H6AXZ0_9HYPH</name>
<evidence type="ECO:0000259" key="8">
    <source>
        <dbReference type="Pfam" id="PF03976"/>
    </source>
</evidence>
<comment type="subunit">
    <text evidence="6">Homotetramer.</text>
</comment>
<keyword evidence="10" id="KW-1185">Reference proteome</keyword>
<dbReference type="RefSeq" id="WP_103873464.1">
    <property type="nucleotide sequence ID" value="NZ_FNUY01000006.1"/>
</dbReference>
<dbReference type="InterPro" id="IPR022488">
    <property type="entry name" value="PPK2-related"/>
</dbReference>
<feature type="region of interest" description="Disordered" evidence="7">
    <location>
        <begin position="1"/>
        <end position="63"/>
    </location>
</feature>
<comment type="similarity">
    <text evidence="1 6">Belongs to the polyphosphate kinase 2 (PPK2) family. Class I subfamily.</text>
</comment>
<keyword evidence="4" id="KW-0066">ATP synthesis</keyword>
<dbReference type="GO" id="GO:0008976">
    <property type="term" value="F:polyphosphate kinase activity"/>
    <property type="evidence" value="ECO:0007669"/>
    <property type="project" value="UniProtKB-UniRule"/>
</dbReference>
<feature type="compositionally biased region" description="Basic and acidic residues" evidence="7">
    <location>
        <begin position="37"/>
        <end position="58"/>
    </location>
</feature>
<accession>A0A1H6AXZ0</accession>
<evidence type="ECO:0000256" key="4">
    <source>
        <dbReference type="ARBA" id="ARBA00023310"/>
    </source>
</evidence>
<dbReference type="Pfam" id="PF03976">
    <property type="entry name" value="PPK2"/>
    <property type="match status" value="1"/>
</dbReference>
<proteinExistence type="inferred from homology"/>
<dbReference type="PANTHER" id="PTHR34383:SF1">
    <property type="entry name" value="ADP-POLYPHOSPHATE PHOSPHOTRANSFERASE"/>
    <property type="match status" value="1"/>
</dbReference>
<dbReference type="NCBIfam" id="TIGR03707">
    <property type="entry name" value="PPK2_P_aer"/>
    <property type="match status" value="1"/>
</dbReference>
<dbReference type="InterPro" id="IPR027417">
    <property type="entry name" value="P-loop_NTPase"/>
</dbReference>
<reference evidence="9 10" key="1">
    <citation type="submission" date="2016-10" db="EMBL/GenBank/DDBJ databases">
        <authorList>
            <person name="de Groot N.N."/>
        </authorList>
    </citation>
    <scope>NUCLEOTIDE SEQUENCE [LARGE SCALE GENOMIC DNA]</scope>
    <source>
        <strain evidence="9 10">DSM 26656</strain>
    </source>
</reference>
<dbReference type="OrthoDB" id="9775224at2"/>
<keyword evidence="2 6" id="KW-0808">Transferase</keyword>